<evidence type="ECO:0000313" key="2">
    <source>
        <dbReference type="Proteomes" id="UP001056500"/>
    </source>
</evidence>
<gene>
    <name evidence="1" type="ORF">NDK47_19865</name>
</gene>
<keyword evidence="2" id="KW-1185">Reference proteome</keyword>
<dbReference type="InterPro" id="IPR036271">
    <property type="entry name" value="Tet_transcr_reg_TetR-rel_C_sf"/>
</dbReference>
<evidence type="ECO:0000313" key="1">
    <source>
        <dbReference type="EMBL" id="USG64390.1"/>
    </source>
</evidence>
<dbReference type="Proteomes" id="UP001056500">
    <property type="component" value="Chromosome"/>
</dbReference>
<accession>A0ABY4WF17</accession>
<dbReference type="EMBL" id="CP098755">
    <property type="protein sequence ID" value="USG64390.1"/>
    <property type="molecule type" value="Genomic_DNA"/>
</dbReference>
<sequence length="146" mass="17410">MFERLAGDLLLDESSAADPAKFRRLLEEAVRTSYQFLFDNPRYVKIFTWEAAEEWKTWKKISYSPDDIYLFYEIAKKAKKNRILRQDLDEMMLPILMMNMVIPFLQSYKRLNDRVDHEAARTLSQEDFRDQIVKFVICGVMEPSLL</sequence>
<dbReference type="RefSeq" id="WP_251871504.1">
    <property type="nucleotide sequence ID" value="NZ_CP098755.1"/>
</dbReference>
<dbReference type="Gene3D" id="1.10.357.10">
    <property type="entry name" value="Tetracycline Repressor, domain 2"/>
    <property type="match status" value="1"/>
</dbReference>
<protein>
    <recommendedName>
        <fullName evidence="3">TetR family transcriptional regulator</fullName>
    </recommendedName>
</protein>
<evidence type="ECO:0008006" key="3">
    <source>
        <dbReference type="Google" id="ProtNLM"/>
    </source>
</evidence>
<organism evidence="1 2">
    <name type="scientific">Brevibacillus ruminantium</name>
    <dbReference type="NCBI Taxonomy" id="2950604"/>
    <lineage>
        <taxon>Bacteria</taxon>
        <taxon>Bacillati</taxon>
        <taxon>Bacillota</taxon>
        <taxon>Bacilli</taxon>
        <taxon>Bacillales</taxon>
        <taxon>Paenibacillaceae</taxon>
        <taxon>Brevibacillus</taxon>
    </lineage>
</organism>
<reference evidence="1" key="1">
    <citation type="submission" date="2022-06" db="EMBL/GenBank/DDBJ databases">
        <title>Genome sequencing of Brevibacillus sp. BB3-R1.</title>
        <authorList>
            <person name="Heo J."/>
            <person name="Lee D."/>
            <person name="Won M."/>
            <person name="Han B.-H."/>
            <person name="Hong S.-B."/>
            <person name="Kwon S.-W."/>
        </authorList>
    </citation>
    <scope>NUCLEOTIDE SEQUENCE</scope>
    <source>
        <strain evidence="1">BB3-R1</strain>
    </source>
</reference>
<dbReference type="SUPFAM" id="SSF48498">
    <property type="entry name" value="Tetracyclin repressor-like, C-terminal domain"/>
    <property type="match status" value="1"/>
</dbReference>
<name>A0ABY4WF17_9BACL</name>
<proteinExistence type="predicted"/>